<organism evidence="7 8">
    <name type="scientific">Oryzias melastigma</name>
    <name type="common">Marine medaka</name>
    <dbReference type="NCBI Taxonomy" id="30732"/>
    <lineage>
        <taxon>Eukaryota</taxon>
        <taxon>Metazoa</taxon>
        <taxon>Chordata</taxon>
        <taxon>Craniata</taxon>
        <taxon>Vertebrata</taxon>
        <taxon>Euteleostomi</taxon>
        <taxon>Actinopterygii</taxon>
        <taxon>Neopterygii</taxon>
        <taxon>Teleostei</taxon>
        <taxon>Neoteleostei</taxon>
        <taxon>Acanthomorphata</taxon>
        <taxon>Ovalentaria</taxon>
        <taxon>Atherinomorphae</taxon>
        <taxon>Beloniformes</taxon>
        <taxon>Adrianichthyidae</taxon>
        <taxon>Oryziinae</taxon>
        <taxon>Oryzias</taxon>
    </lineage>
</organism>
<dbReference type="STRING" id="30732.ENSOMEP00000005945"/>
<dbReference type="OMA" id="WICHKST"/>
<dbReference type="PROSITE" id="PS51391">
    <property type="entry name" value="CID"/>
    <property type="match status" value="1"/>
</dbReference>
<keyword evidence="8" id="KW-1185">Reference proteome</keyword>
<dbReference type="PaxDb" id="30732-ENSOMEP00000005945"/>
<dbReference type="Gene3D" id="1.25.40.90">
    <property type="match status" value="1"/>
</dbReference>
<comment type="subunit">
    <text evidence="4">Associates with the RNA polymerase II complex.</text>
</comment>
<reference evidence="7" key="1">
    <citation type="submission" date="2025-08" db="UniProtKB">
        <authorList>
            <consortium name="Ensembl"/>
        </authorList>
    </citation>
    <scope>IDENTIFICATION</scope>
</reference>
<reference evidence="7" key="2">
    <citation type="submission" date="2025-09" db="UniProtKB">
        <authorList>
            <consortium name="Ensembl"/>
        </authorList>
    </citation>
    <scope>IDENTIFICATION</scope>
</reference>
<sequence length="255" mass="28960">MAAGATAASGGSLEATLERKFRSVTNTMDSIQGLSTWCIDNKKYHSLIVRHWMKCLKKSDSSHRLNLLYLANDVIQNCKRKNAIVYRTAFAELLPDAFLLGDSKVHKSVERILTIWEERDVYSGALIAELKSILTKEDSPPAEQQQQQQTPVESKADLRSKVLAEFVPQALFDQLSKYKRSLEEVDLREKQLAAMRVDIFSTEALKKLKGDSMKSVFHGCCVVCSRSVRVELQKHFMCVGSWKRTFLFGFSNYLN</sequence>
<feature type="domain" description="CID" evidence="6">
    <location>
        <begin position="9"/>
        <end position="138"/>
    </location>
</feature>
<name>A0A3B3BKA8_ORYME</name>
<dbReference type="GO" id="GO:0031124">
    <property type="term" value="P:mRNA 3'-end processing"/>
    <property type="evidence" value="ECO:0007669"/>
    <property type="project" value="TreeGrafter"/>
</dbReference>
<evidence type="ECO:0000256" key="3">
    <source>
        <dbReference type="ARBA" id="ARBA00022990"/>
    </source>
</evidence>
<dbReference type="PANTHER" id="PTHR12460">
    <property type="entry name" value="CYCLIN-DEPENDENT KINASE INHIBITOR-RELATED PROTEIN"/>
    <property type="match status" value="1"/>
</dbReference>
<accession>A0A3B3BKA8</accession>
<evidence type="ECO:0000313" key="7">
    <source>
        <dbReference type="Ensembl" id="ENSOMEP00000005945.1"/>
    </source>
</evidence>
<protein>
    <recommendedName>
        <fullName evidence="5">Regulation of nuclear pre-mRNA domain-containing protein 2</fullName>
    </recommendedName>
</protein>
<keyword evidence="1" id="KW-0488">Methylation</keyword>
<dbReference type="GeneTree" id="ENSGT00950000183094"/>
<evidence type="ECO:0000256" key="5">
    <source>
        <dbReference type="ARBA" id="ARBA00067342"/>
    </source>
</evidence>
<dbReference type="SUPFAM" id="SSF48464">
    <property type="entry name" value="ENTH/VHS domain"/>
    <property type="match status" value="1"/>
</dbReference>
<dbReference type="InterPro" id="IPR008942">
    <property type="entry name" value="ENTH_VHS"/>
</dbReference>
<dbReference type="PANTHER" id="PTHR12460:SF40">
    <property type="entry name" value="REGULATION OF NUCLEAR PRE-MRNA DOMAIN-CONTAINING PROTEIN 2"/>
    <property type="match status" value="1"/>
</dbReference>
<dbReference type="AlphaFoldDB" id="A0A3B3BKA8"/>
<evidence type="ECO:0000259" key="6">
    <source>
        <dbReference type="PROSITE" id="PS51391"/>
    </source>
</evidence>
<proteinExistence type="predicted"/>
<dbReference type="Proteomes" id="UP000261560">
    <property type="component" value="Unplaced"/>
</dbReference>
<keyword evidence="2" id="KW-0597">Phosphoprotein</keyword>
<dbReference type="SMART" id="SM00582">
    <property type="entry name" value="RPR"/>
    <property type="match status" value="1"/>
</dbReference>
<evidence type="ECO:0000256" key="1">
    <source>
        <dbReference type="ARBA" id="ARBA00022481"/>
    </source>
</evidence>
<dbReference type="Ensembl" id="ENSOMET00000006625.1">
    <property type="protein sequence ID" value="ENSOMEP00000005945.1"/>
    <property type="gene ID" value="ENSOMEG00000006989.1"/>
</dbReference>
<keyword evidence="3" id="KW-0007">Acetylation</keyword>
<evidence type="ECO:0000256" key="2">
    <source>
        <dbReference type="ARBA" id="ARBA00022553"/>
    </source>
</evidence>
<dbReference type="FunFam" id="1.25.40.90:FF:000020">
    <property type="entry name" value="regulation of nuclear pre-mRNA domain-containing protein 2 isoform X1"/>
    <property type="match status" value="1"/>
</dbReference>
<dbReference type="GO" id="GO:0000993">
    <property type="term" value="F:RNA polymerase II complex binding"/>
    <property type="evidence" value="ECO:0007669"/>
    <property type="project" value="TreeGrafter"/>
</dbReference>
<dbReference type="InterPro" id="IPR006569">
    <property type="entry name" value="CID_dom"/>
</dbReference>
<evidence type="ECO:0000313" key="8">
    <source>
        <dbReference type="Proteomes" id="UP000261560"/>
    </source>
</evidence>
<evidence type="ECO:0000256" key="4">
    <source>
        <dbReference type="ARBA" id="ARBA00062892"/>
    </source>
</evidence>
<dbReference type="Pfam" id="PF04818">
    <property type="entry name" value="CID"/>
    <property type="match status" value="1"/>
</dbReference>